<reference evidence="2" key="1">
    <citation type="submission" date="2018-05" db="EMBL/GenBank/DDBJ databases">
        <authorList>
            <person name="Lanie J.A."/>
            <person name="Ng W.-L."/>
            <person name="Kazmierczak K.M."/>
            <person name="Andrzejewski T.M."/>
            <person name="Davidsen T.M."/>
            <person name="Wayne K.J."/>
            <person name="Tettelin H."/>
            <person name="Glass J.I."/>
            <person name="Rusch D."/>
            <person name="Podicherti R."/>
            <person name="Tsui H.-C.T."/>
            <person name="Winkler M.E."/>
        </authorList>
    </citation>
    <scope>NUCLEOTIDE SEQUENCE</scope>
</reference>
<name>A0A381TD70_9ZZZZ</name>
<accession>A0A381TD70</accession>
<evidence type="ECO:0000313" key="2">
    <source>
        <dbReference type="EMBL" id="SVA12657.1"/>
    </source>
</evidence>
<dbReference type="AlphaFoldDB" id="A0A381TD70"/>
<keyword evidence="1" id="KW-0472">Membrane</keyword>
<proteinExistence type="predicted"/>
<dbReference type="EMBL" id="UINC01004214">
    <property type="protein sequence ID" value="SVA12657.1"/>
    <property type="molecule type" value="Genomic_DNA"/>
</dbReference>
<feature type="transmembrane region" description="Helical" evidence="1">
    <location>
        <begin position="35"/>
        <end position="53"/>
    </location>
</feature>
<evidence type="ECO:0000256" key="1">
    <source>
        <dbReference type="SAM" id="Phobius"/>
    </source>
</evidence>
<gene>
    <name evidence="2" type="ORF">METZ01_LOCUS65511</name>
</gene>
<protein>
    <submittedName>
        <fullName evidence="2">Uncharacterized protein</fullName>
    </submittedName>
</protein>
<feature type="transmembrane region" description="Helical" evidence="1">
    <location>
        <begin position="6"/>
        <end position="23"/>
    </location>
</feature>
<keyword evidence="1" id="KW-0812">Transmembrane</keyword>
<keyword evidence="1" id="KW-1133">Transmembrane helix</keyword>
<organism evidence="2">
    <name type="scientific">marine metagenome</name>
    <dbReference type="NCBI Taxonomy" id="408172"/>
    <lineage>
        <taxon>unclassified sequences</taxon>
        <taxon>metagenomes</taxon>
        <taxon>ecological metagenomes</taxon>
    </lineage>
</organism>
<sequence length="57" mass="6193">MASHFFVMLLFAGFVSLVFAVLMRDEPIEQARLGGLLFASFVAAAVVVGWLLLPLPL</sequence>